<dbReference type="AlphaFoldDB" id="A0A9Q0MBZ6"/>
<keyword evidence="4" id="KW-0375">Hydrogen ion transport</keyword>
<evidence type="ECO:0000256" key="5">
    <source>
        <dbReference type="ARBA" id="ARBA00022792"/>
    </source>
</evidence>
<evidence type="ECO:0000256" key="6">
    <source>
        <dbReference type="ARBA" id="ARBA00022946"/>
    </source>
</evidence>
<keyword evidence="7" id="KW-0007">Acetylation</keyword>
<evidence type="ECO:0000313" key="22">
    <source>
        <dbReference type="Proteomes" id="UP001142055"/>
    </source>
</evidence>
<dbReference type="Gene3D" id="2.60.15.10">
    <property type="entry name" value="F0F1 ATP synthase delta/epsilon subunit, N-terminal"/>
    <property type="match status" value="1"/>
</dbReference>
<keyword evidence="8" id="KW-0406">Ion transport</keyword>
<comment type="subunit">
    <text evidence="16">Component of the ATP synthase complex composed at least of ATP5F1A/subunit alpha, ATP5F1B/subunit beta, ATP5MC1/subunit c (homooctomer), MT-ATP6/subunit a, MT-ATP8/subunit 8, ATP5ME/subunit e, ATP5MF/subunit f, ATP5MG/subunit g, ATP5MK/subunit k, ATP5MJ/subunit j, ATP5F1C/subunit gamma, ATP5F1D/subunit delta, ATP5F1E/subunit epsilon, ATP5PF/subunit F6, ATP5PB/subunit b, ATP5PD/subunit d, ATP5PO/subunit OSCP. ATP synthase complex consists of a soluble F(1) head domain (subunits alpha(3) and beta(3)) - the catalytic core - and a membrane F(0) domain - the membrane proton channel (subunits c, a, 8, e, f, g, k and j). These two domains are linked by a central stalk (subunits gamma, delta, and epsilon) rotating inside the F1 region and a stationary peripheral stalk (subunits F6, b, d, and OSCP). Component of a complex composed at least by ATPIF1, ATP5F1A, ATP5F1B, ATP5F1C AND ATP5F1E.</text>
</comment>
<evidence type="ECO:0000256" key="14">
    <source>
        <dbReference type="ARBA" id="ARBA00032372"/>
    </source>
</evidence>
<dbReference type="GO" id="GO:0045259">
    <property type="term" value="C:proton-transporting ATP synthase complex"/>
    <property type="evidence" value="ECO:0007669"/>
    <property type="project" value="UniProtKB-KW"/>
</dbReference>
<dbReference type="FunFam" id="1.20.5.440:FF:000002">
    <property type="entry name" value="ATP synthase subunit delta, mitochondrial"/>
    <property type="match status" value="1"/>
</dbReference>
<keyword evidence="22" id="KW-1185">Reference proteome</keyword>
<dbReference type="OrthoDB" id="270171at2759"/>
<comment type="caution">
    <text evidence="21">The sequence shown here is derived from an EMBL/GenBank/DDBJ whole genome shotgun (WGS) entry which is preliminary data.</text>
</comment>
<accession>A0A9Q0MBZ6</accession>
<dbReference type="Pfam" id="PF02823">
    <property type="entry name" value="ATP-synt_DE_N"/>
    <property type="match status" value="1"/>
</dbReference>
<keyword evidence="6" id="KW-0809">Transit peptide</keyword>
<evidence type="ECO:0000256" key="10">
    <source>
        <dbReference type="ARBA" id="ARBA00023136"/>
    </source>
</evidence>
<dbReference type="SUPFAM" id="SSF46604">
    <property type="entry name" value="Epsilon subunit of F1F0-ATP synthase C-terminal domain"/>
    <property type="match status" value="1"/>
</dbReference>
<organism evidence="21 22">
    <name type="scientific">Blomia tropicalis</name>
    <name type="common">Mite</name>
    <dbReference type="NCBI Taxonomy" id="40697"/>
    <lineage>
        <taxon>Eukaryota</taxon>
        <taxon>Metazoa</taxon>
        <taxon>Ecdysozoa</taxon>
        <taxon>Arthropoda</taxon>
        <taxon>Chelicerata</taxon>
        <taxon>Arachnida</taxon>
        <taxon>Acari</taxon>
        <taxon>Acariformes</taxon>
        <taxon>Sarcoptiformes</taxon>
        <taxon>Astigmata</taxon>
        <taxon>Glycyphagoidea</taxon>
        <taxon>Echimyopodidae</taxon>
        <taxon>Blomia</taxon>
    </lineage>
</organism>
<keyword evidence="3" id="KW-0813">Transport</keyword>
<dbReference type="Pfam" id="PF21335">
    <property type="entry name" value="ATPD_C_metazoa"/>
    <property type="match status" value="1"/>
</dbReference>
<dbReference type="SUPFAM" id="SSF51344">
    <property type="entry name" value="Epsilon subunit of F1F0-ATP synthase N-terminal domain"/>
    <property type="match status" value="1"/>
</dbReference>
<dbReference type="InterPro" id="IPR020546">
    <property type="entry name" value="ATP_synth_F1_dsu/esu_N"/>
</dbReference>
<feature type="domain" description="ATP synthase F1 complex delta/epsilon subunit N-terminal" evidence="19">
    <location>
        <begin position="32"/>
        <end position="111"/>
    </location>
</feature>
<evidence type="ECO:0000256" key="15">
    <source>
        <dbReference type="ARBA" id="ARBA00056834"/>
    </source>
</evidence>
<keyword evidence="10" id="KW-0472">Membrane</keyword>
<feature type="domain" description="F1F0-ATP synthase delta subunit C-terminal" evidence="20">
    <location>
        <begin position="119"/>
        <end position="158"/>
    </location>
</feature>
<dbReference type="PANTHER" id="PTHR13822:SF7">
    <property type="entry name" value="ATP SYNTHASE SUBUNIT DELTA, MITOCHONDRIAL"/>
    <property type="match status" value="1"/>
</dbReference>
<dbReference type="InterPro" id="IPR048937">
    <property type="entry name" value="ATPD_C_metazoa"/>
</dbReference>
<dbReference type="Gene3D" id="1.20.5.440">
    <property type="entry name" value="ATP synthase delta/epsilon subunit, C-terminal domain"/>
    <property type="match status" value="1"/>
</dbReference>
<keyword evidence="12" id="KW-0066">ATP synthesis</keyword>
<dbReference type="InterPro" id="IPR036771">
    <property type="entry name" value="ATPsynth_dsu/esu_N"/>
</dbReference>
<evidence type="ECO:0000256" key="8">
    <source>
        <dbReference type="ARBA" id="ARBA00023065"/>
    </source>
</evidence>
<dbReference type="NCBIfam" id="TIGR01216">
    <property type="entry name" value="ATP_synt_epsi"/>
    <property type="match status" value="1"/>
</dbReference>
<evidence type="ECO:0000256" key="2">
    <source>
        <dbReference type="ARBA" id="ARBA00005712"/>
    </source>
</evidence>
<name>A0A9Q0MBZ6_BLOTA</name>
<dbReference type="GO" id="GO:0046933">
    <property type="term" value="F:proton-transporting ATP synthase activity, rotational mechanism"/>
    <property type="evidence" value="ECO:0007669"/>
    <property type="project" value="InterPro"/>
</dbReference>
<evidence type="ECO:0000259" key="20">
    <source>
        <dbReference type="Pfam" id="PF21335"/>
    </source>
</evidence>
<reference evidence="21" key="1">
    <citation type="submission" date="2022-12" db="EMBL/GenBank/DDBJ databases">
        <title>Genome assemblies of Blomia tropicalis.</title>
        <authorList>
            <person name="Cui Y."/>
        </authorList>
    </citation>
    <scope>NUCLEOTIDE SEQUENCE</scope>
    <source>
        <tissue evidence="21">Adult mites</tissue>
    </source>
</reference>
<protein>
    <recommendedName>
        <fullName evidence="17">ATP synthase F(1) complex subunit delta, mitochondrial</fullName>
    </recommendedName>
    <alternativeName>
        <fullName evidence="14">ATP synthase F1 subunit delta</fullName>
    </alternativeName>
    <alternativeName>
        <fullName evidence="13">F-ATPase delta subunit</fullName>
    </alternativeName>
</protein>
<evidence type="ECO:0000256" key="11">
    <source>
        <dbReference type="ARBA" id="ARBA00023196"/>
    </source>
</evidence>
<evidence type="ECO:0000256" key="4">
    <source>
        <dbReference type="ARBA" id="ARBA00022781"/>
    </source>
</evidence>
<evidence type="ECO:0000256" key="7">
    <source>
        <dbReference type="ARBA" id="ARBA00022990"/>
    </source>
</evidence>
<sequence>MFTLVRQSARLTRVPYQLIATRALSDASGMPLTFSSPYDVFYNQVNVKQIDVPSFSGSFGILPKHVPLLAVLKPGVVTVFENEGASKKFFVSSGTITVNDDSSVQVLAEEAVPLDSIDSQAAREALSQAQQKLSSASDEVSKAEAQIAVEVSEAIVAAVN</sequence>
<comment type="function">
    <text evidence="15">Subunit delta, of the mitochondrial membrane ATP synthase complex (F(1)F(0) ATP synthase or Complex V) that produces ATP from ADP in the presence of a proton gradient across the membrane which is generated by electron transport complexes of the respiratory chain. ATP synthase complex consist of a soluble F(1) head domain - the catalytic core - and a membrane F(1) domain - the membrane proton channel. These two domains are linked by a central stalk rotating inside the F(1) region and a stationary peripheral stalk. During catalysis, ATP synthesis in the catalytic domain of F(1) is coupled via a rotary mechanism of the central stalk subunits to proton translocation. In vivo, can only synthesize ATP although its ATP hydrolase activity can be activated artificially in vitro. With the central stalk subunit gamma, is essential for the biogenesis of F(1) catalytic part of the ATP synthase complex namely in the formation of F1 assembly intermediate.</text>
</comment>
<keyword evidence="11" id="KW-0139">CF(1)</keyword>
<dbReference type="HAMAP" id="MF_00530">
    <property type="entry name" value="ATP_synth_epsil_bac"/>
    <property type="match status" value="1"/>
</dbReference>
<evidence type="ECO:0000256" key="16">
    <source>
        <dbReference type="ARBA" id="ARBA00062932"/>
    </source>
</evidence>
<dbReference type="GO" id="GO:0005743">
    <property type="term" value="C:mitochondrial inner membrane"/>
    <property type="evidence" value="ECO:0007669"/>
    <property type="project" value="UniProtKB-SubCell"/>
</dbReference>
<keyword evidence="18" id="KW-0175">Coiled coil</keyword>
<comment type="subcellular location">
    <subcellularLocation>
        <location evidence="1">Mitochondrion inner membrane</location>
    </subcellularLocation>
</comment>
<evidence type="ECO:0000256" key="13">
    <source>
        <dbReference type="ARBA" id="ARBA00031669"/>
    </source>
</evidence>
<dbReference type="OMA" id="HQTLYSE"/>
<evidence type="ECO:0000256" key="12">
    <source>
        <dbReference type="ARBA" id="ARBA00023310"/>
    </source>
</evidence>
<evidence type="ECO:0000256" key="9">
    <source>
        <dbReference type="ARBA" id="ARBA00023128"/>
    </source>
</evidence>
<evidence type="ECO:0000256" key="18">
    <source>
        <dbReference type="SAM" id="Coils"/>
    </source>
</evidence>
<evidence type="ECO:0000313" key="21">
    <source>
        <dbReference type="EMBL" id="KAJ6222772.1"/>
    </source>
</evidence>
<proteinExistence type="inferred from homology"/>
<comment type="similarity">
    <text evidence="2">Belongs to the ATPase epsilon chain family.</text>
</comment>
<keyword evidence="5" id="KW-0999">Mitochondrion inner membrane</keyword>
<evidence type="ECO:0000256" key="1">
    <source>
        <dbReference type="ARBA" id="ARBA00004273"/>
    </source>
</evidence>
<dbReference type="EMBL" id="JAPWDV010000001">
    <property type="protein sequence ID" value="KAJ6222772.1"/>
    <property type="molecule type" value="Genomic_DNA"/>
</dbReference>
<dbReference type="InterPro" id="IPR036794">
    <property type="entry name" value="ATP_F1_dsu/esu_C_sf"/>
</dbReference>
<dbReference type="Proteomes" id="UP001142055">
    <property type="component" value="Chromosome 1"/>
</dbReference>
<keyword evidence="9" id="KW-0496">Mitochondrion</keyword>
<feature type="coiled-coil region" evidence="18">
    <location>
        <begin position="119"/>
        <end position="146"/>
    </location>
</feature>
<dbReference type="InterPro" id="IPR001469">
    <property type="entry name" value="ATP_synth_F1_dsu/esu"/>
</dbReference>
<dbReference type="FunFam" id="2.60.15.10:FF:000004">
    <property type="entry name" value="ATP synthase subunit delta, mitochondrial"/>
    <property type="match status" value="1"/>
</dbReference>
<evidence type="ECO:0000256" key="3">
    <source>
        <dbReference type="ARBA" id="ARBA00022448"/>
    </source>
</evidence>
<dbReference type="CDD" id="cd12152">
    <property type="entry name" value="F1-ATPase_delta"/>
    <property type="match status" value="1"/>
</dbReference>
<dbReference type="PANTHER" id="PTHR13822">
    <property type="entry name" value="ATP SYNTHASE DELTA/EPSILON CHAIN"/>
    <property type="match status" value="1"/>
</dbReference>
<evidence type="ECO:0000256" key="17">
    <source>
        <dbReference type="ARBA" id="ARBA00070799"/>
    </source>
</evidence>
<evidence type="ECO:0000259" key="19">
    <source>
        <dbReference type="Pfam" id="PF02823"/>
    </source>
</evidence>
<gene>
    <name evidence="21" type="ORF">RDWZM_001317</name>
</gene>